<feature type="compositionally biased region" description="Polar residues" evidence="2">
    <location>
        <begin position="111"/>
        <end position="120"/>
    </location>
</feature>
<dbReference type="PANTHER" id="PTHR47481:SF22">
    <property type="entry name" value="RETROTRANSPOSON GAG DOMAIN-CONTAINING PROTEIN"/>
    <property type="match status" value="1"/>
</dbReference>
<keyword evidence="5" id="KW-1185">Reference proteome</keyword>
<dbReference type="SMART" id="SM00343">
    <property type="entry name" value="ZnF_C2HC"/>
    <property type="match status" value="1"/>
</dbReference>
<evidence type="ECO:0000313" key="4">
    <source>
        <dbReference type="EMBL" id="POM77524.1"/>
    </source>
</evidence>
<evidence type="ECO:0000256" key="1">
    <source>
        <dbReference type="PROSITE-ProRule" id="PRU00047"/>
    </source>
</evidence>
<protein>
    <submittedName>
        <fullName evidence="4">Copia proteinlike</fullName>
    </submittedName>
</protein>
<evidence type="ECO:0000259" key="3">
    <source>
        <dbReference type="PROSITE" id="PS50158"/>
    </source>
</evidence>
<dbReference type="Pfam" id="PF14223">
    <property type="entry name" value="Retrotran_gag_2"/>
    <property type="match status" value="1"/>
</dbReference>
<proteinExistence type="predicted"/>
<dbReference type="InterPro" id="IPR001878">
    <property type="entry name" value="Znf_CCHC"/>
</dbReference>
<evidence type="ECO:0000313" key="5">
    <source>
        <dbReference type="Proteomes" id="UP000237271"/>
    </source>
</evidence>
<dbReference type="PANTHER" id="PTHR47481">
    <property type="match status" value="1"/>
</dbReference>
<name>A0A2P4YI94_9STRA</name>
<feature type="region of interest" description="Disordered" evidence="2">
    <location>
        <begin position="95"/>
        <end position="120"/>
    </location>
</feature>
<sequence>MEGHFEKKSLANKLFLRRRFFTTMMGEGDDVLEHINKVKTLAEQRWALREDDLVITLLASLSESYQFLITALELRADSLTWELVTSRLLHEDLKRKEQGGGTEGTAHGQAFMTSGNGKSKGRQAQKTSACYYCGEQGHWIAKCPVRIRENAERQRPQRANVADDDEDCGDYLFSVGGGTTKSSEVWLVDSGATQHMTYSKECMKNYKKMTPMDVHLADDGVVQAVGSGDIVMSMKTPRGIKKGVLTKVWHIPKLSRNLFSDVGPVTFERDGCFAETKKIKWQLGAREGKGPFKLCMTPIMPDEANVSSSKDRKGDITSYLWHLRLDHIGHGGLDAIVVKWIGKIWHWNIQERSDLDVIGPDVM</sequence>
<accession>A0A2P4YI94</accession>
<dbReference type="OrthoDB" id="119314at2759"/>
<organism evidence="4 5">
    <name type="scientific">Phytophthora palmivora</name>
    <dbReference type="NCBI Taxonomy" id="4796"/>
    <lineage>
        <taxon>Eukaryota</taxon>
        <taxon>Sar</taxon>
        <taxon>Stramenopiles</taxon>
        <taxon>Oomycota</taxon>
        <taxon>Peronosporomycetes</taxon>
        <taxon>Peronosporales</taxon>
        <taxon>Peronosporaceae</taxon>
        <taxon>Phytophthora</taxon>
    </lineage>
</organism>
<dbReference type="InterPro" id="IPR036875">
    <property type="entry name" value="Znf_CCHC_sf"/>
</dbReference>
<dbReference type="SUPFAM" id="SSF57756">
    <property type="entry name" value="Retrovirus zinc finger-like domains"/>
    <property type="match status" value="1"/>
</dbReference>
<dbReference type="GO" id="GO:0003676">
    <property type="term" value="F:nucleic acid binding"/>
    <property type="evidence" value="ECO:0007669"/>
    <property type="project" value="InterPro"/>
</dbReference>
<keyword evidence="1" id="KW-0479">Metal-binding</keyword>
<comment type="caution">
    <text evidence="4">The sequence shown here is derived from an EMBL/GenBank/DDBJ whole genome shotgun (WGS) entry which is preliminary data.</text>
</comment>
<dbReference type="AlphaFoldDB" id="A0A2P4YI94"/>
<dbReference type="EMBL" id="NCKW01002531">
    <property type="protein sequence ID" value="POM77524.1"/>
    <property type="molecule type" value="Genomic_DNA"/>
</dbReference>
<dbReference type="PROSITE" id="PS50158">
    <property type="entry name" value="ZF_CCHC"/>
    <property type="match status" value="1"/>
</dbReference>
<evidence type="ECO:0000256" key="2">
    <source>
        <dbReference type="SAM" id="MobiDB-lite"/>
    </source>
</evidence>
<reference evidence="4 5" key="1">
    <citation type="journal article" date="2017" name="Genome Biol. Evol.">
        <title>Phytophthora megakarya and P. palmivora, closely related causal agents of cacao black pod rot, underwent increases in genome sizes and gene numbers by different mechanisms.</title>
        <authorList>
            <person name="Ali S.S."/>
            <person name="Shao J."/>
            <person name="Lary D.J."/>
            <person name="Kronmiller B."/>
            <person name="Shen D."/>
            <person name="Strem M.D."/>
            <person name="Amoako-Attah I."/>
            <person name="Akrofi A.Y."/>
            <person name="Begoude B.A."/>
            <person name="Ten Hoopen G.M."/>
            <person name="Coulibaly K."/>
            <person name="Kebe B.I."/>
            <person name="Melnick R.L."/>
            <person name="Guiltinan M.J."/>
            <person name="Tyler B.M."/>
            <person name="Meinhardt L.W."/>
            <person name="Bailey B.A."/>
        </authorList>
    </citation>
    <scope>NUCLEOTIDE SEQUENCE [LARGE SCALE GENOMIC DNA]</scope>
    <source>
        <strain evidence="5">sbr112.9</strain>
    </source>
</reference>
<keyword evidence="1" id="KW-0863">Zinc-finger</keyword>
<keyword evidence="1" id="KW-0862">Zinc</keyword>
<dbReference type="Pfam" id="PF00098">
    <property type="entry name" value="zf-CCHC"/>
    <property type="match status" value="1"/>
</dbReference>
<dbReference type="Pfam" id="PF22936">
    <property type="entry name" value="Pol_BBD"/>
    <property type="match status" value="1"/>
</dbReference>
<dbReference type="Gene3D" id="4.10.60.10">
    <property type="entry name" value="Zinc finger, CCHC-type"/>
    <property type="match status" value="1"/>
</dbReference>
<feature type="domain" description="CCHC-type" evidence="3">
    <location>
        <begin position="130"/>
        <end position="144"/>
    </location>
</feature>
<gene>
    <name evidence="4" type="ORF">PHPALM_5080</name>
</gene>
<dbReference type="Proteomes" id="UP000237271">
    <property type="component" value="Unassembled WGS sequence"/>
</dbReference>
<dbReference type="InterPro" id="IPR054722">
    <property type="entry name" value="PolX-like_BBD"/>
</dbReference>
<dbReference type="GO" id="GO:0008270">
    <property type="term" value="F:zinc ion binding"/>
    <property type="evidence" value="ECO:0007669"/>
    <property type="project" value="UniProtKB-KW"/>
</dbReference>